<dbReference type="RefSeq" id="WP_105051437.1">
    <property type="nucleotide sequence ID" value="NZ_BMYG01000008.1"/>
</dbReference>
<gene>
    <name evidence="2" type="ORF">BTO11_04375</name>
</gene>
<keyword evidence="3" id="KW-1185">Reference proteome</keyword>
<dbReference type="AlphaFoldDB" id="A0A2S7UTA1"/>
<evidence type="ECO:0000256" key="1">
    <source>
        <dbReference type="SAM" id="Phobius"/>
    </source>
</evidence>
<reference evidence="2 3" key="1">
    <citation type="submission" date="2016-12" db="EMBL/GenBank/DDBJ databases">
        <title>Diversity of luminous bacteria.</title>
        <authorList>
            <person name="Yoshizawa S."/>
            <person name="Kogure K."/>
        </authorList>
    </citation>
    <scope>NUCLEOTIDE SEQUENCE [LARGE SCALE GENOMIC DNA]</scope>
    <source>
        <strain evidence="2 3">SA4-48</strain>
    </source>
</reference>
<accession>A0A2S7UTA1</accession>
<feature type="transmembrane region" description="Helical" evidence="1">
    <location>
        <begin position="132"/>
        <end position="152"/>
    </location>
</feature>
<organism evidence="2 3">
    <name type="scientific">Psychrosphaera saromensis</name>
    <dbReference type="NCBI Taxonomy" id="716813"/>
    <lineage>
        <taxon>Bacteria</taxon>
        <taxon>Pseudomonadati</taxon>
        <taxon>Pseudomonadota</taxon>
        <taxon>Gammaproteobacteria</taxon>
        <taxon>Alteromonadales</taxon>
        <taxon>Pseudoalteromonadaceae</taxon>
        <taxon>Psychrosphaera</taxon>
    </lineage>
</organism>
<sequence>MTDESNIKQSLVQRSLVLIVISIMAYLSYLGYLSAWFRQVTGSNHIDATNVAYLASARDYTADLLAILTESKIVLAVLQSSQGGISFIVDVQVQLGQILSSLHDVINLSWQLTLASLSSIEFLSLLLEASHFSMSVMLTMFFISLGISVCFWKRYHKISQMVSKISATLGLIVLVTHFILPYSIYSTAMLSKHLLSPHKSEIYRGYSSFHHQLPQYEGSSDLKDKVKGTMSYFKDKPEHLGKHSEKMSALSAKHLTLIFVEYLFMPLFIIYFFIRLTKQGFNSLLLHRK</sequence>
<dbReference type="OrthoDB" id="6283504at2"/>
<comment type="caution">
    <text evidence="2">The sequence shown here is derived from an EMBL/GenBank/DDBJ whole genome shotgun (WGS) entry which is preliminary data.</text>
</comment>
<keyword evidence="1" id="KW-0812">Transmembrane</keyword>
<name>A0A2S7UTA1_9GAMM</name>
<feature type="transmembrane region" description="Helical" evidence="1">
    <location>
        <begin position="255"/>
        <end position="274"/>
    </location>
</feature>
<protein>
    <submittedName>
        <fullName evidence="2">Uncharacterized protein</fullName>
    </submittedName>
</protein>
<feature type="transmembrane region" description="Helical" evidence="1">
    <location>
        <begin position="164"/>
        <end position="185"/>
    </location>
</feature>
<evidence type="ECO:0000313" key="3">
    <source>
        <dbReference type="Proteomes" id="UP000239007"/>
    </source>
</evidence>
<keyword evidence="1" id="KW-1133">Transmembrane helix</keyword>
<evidence type="ECO:0000313" key="2">
    <source>
        <dbReference type="EMBL" id="PQJ52965.1"/>
    </source>
</evidence>
<keyword evidence="1" id="KW-0472">Membrane</keyword>
<dbReference type="EMBL" id="MSCH01000003">
    <property type="protein sequence ID" value="PQJ52965.1"/>
    <property type="molecule type" value="Genomic_DNA"/>
</dbReference>
<dbReference type="Proteomes" id="UP000239007">
    <property type="component" value="Unassembled WGS sequence"/>
</dbReference>
<proteinExistence type="predicted"/>
<feature type="transmembrane region" description="Helical" evidence="1">
    <location>
        <begin position="16"/>
        <end position="37"/>
    </location>
</feature>